<dbReference type="InterPro" id="IPR036922">
    <property type="entry name" value="Rieske_2Fe-2S_sf"/>
</dbReference>
<evidence type="ECO:0000256" key="5">
    <source>
        <dbReference type="ARBA" id="ARBA00023004"/>
    </source>
</evidence>
<dbReference type="RefSeq" id="WP_381301253.1">
    <property type="nucleotide sequence ID" value="NZ_JBHTEC010000001.1"/>
</dbReference>
<accession>A0ABW2VUX7</accession>
<protein>
    <submittedName>
        <fullName evidence="9">SRPBCC family protein</fullName>
    </submittedName>
</protein>
<feature type="region of interest" description="Disordered" evidence="7">
    <location>
        <begin position="1"/>
        <end position="23"/>
    </location>
</feature>
<dbReference type="InterPro" id="IPR015879">
    <property type="entry name" value="Ring_hydroxy_dOase_asu_C_dom"/>
</dbReference>
<dbReference type="Pfam" id="PF00848">
    <property type="entry name" value="Ring_hydroxyl_A"/>
    <property type="match status" value="1"/>
</dbReference>
<name>A0ABW2VUX7_9ACTN</name>
<evidence type="ECO:0000256" key="6">
    <source>
        <dbReference type="ARBA" id="ARBA00023014"/>
    </source>
</evidence>
<keyword evidence="6" id="KW-0411">Iron-sulfur</keyword>
<dbReference type="PRINTS" id="PR00090">
    <property type="entry name" value="RNGDIOXGNASE"/>
</dbReference>
<dbReference type="Gene3D" id="2.102.10.10">
    <property type="entry name" value="Rieske [2Fe-2S] iron-sulphur domain"/>
    <property type="match status" value="1"/>
</dbReference>
<feature type="domain" description="Rieske" evidence="8">
    <location>
        <begin position="52"/>
        <end position="167"/>
    </location>
</feature>
<organism evidence="9 10">
    <name type="scientific">Streptomyces lutosisoli</name>
    <dbReference type="NCBI Taxonomy" id="2665721"/>
    <lineage>
        <taxon>Bacteria</taxon>
        <taxon>Bacillati</taxon>
        <taxon>Actinomycetota</taxon>
        <taxon>Actinomycetes</taxon>
        <taxon>Kitasatosporales</taxon>
        <taxon>Streptomycetaceae</taxon>
        <taxon>Streptomyces</taxon>
    </lineage>
</organism>
<keyword evidence="5" id="KW-0408">Iron</keyword>
<dbReference type="Pfam" id="PF00355">
    <property type="entry name" value="Rieske"/>
    <property type="match status" value="1"/>
</dbReference>
<gene>
    <name evidence="9" type="ORF">ACFQZP_35305</name>
</gene>
<dbReference type="PROSITE" id="PS51296">
    <property type="entry name" value="RIESKE"/>
    <property type="match status" value="1"/>
</dbReference>
<dbReference type="InterPro" id="IPR001663">
    <property type="entry name" value="Rng_hydr_dOase-A"/>
</dbReference>
<evidence type="ECO:0000256" key="1">
    <source>
        <dbReference type="ARBA" id="ARBA00001962"/>
    </source>
</evidence>
<dbReference type="Gene3D" id="3.90.380.10">
    <property type="entry name" value="Naphthalene 1,2-dioxygenase Alpha Subunit, Chain A, domain 1"/>
    <property type="match status" value="1"/>
</dbReference>
<comment type="caution">
    <text evidence="9">The sequence shown here is derived from an EMBL/GenBank/DDBJ whole genome shotgun (WGS) entry which is preliminary data.</text>
</comment>
<reference evidence="10" key="1">
    <citation type="journal article" date="2019" name="Int. J. Syst. Evol. Microbiol.">
        <title>The Global Catalogue of Microorganisms (GCM) 10K type strain sequencing project: providing services to taxonomists for standard genome sequencing and annotation.</title>
        <authorList>
            <consortium name="The Broad Institute Genomics Platform"/>
            <consortium name="The Broad Institute Genome Sequencing Center for Infectious Disease"/>
            <person name="Wu L."/>
            <person name="Ma J."/>
        </authorList>
    </citation>
    <scope>NUCLEOTIDE SEQUENCE [LARGE SCALE GENOMIC DNA]</scope>
    <source>
        <strain evidence="10">CGMCC 4.7198</strain>
    </source>
</reference>
<keyword evidence="2" id="KW-0001">2Fe-2S</keyword>
<dbReference type="SUPFAM" id="SSF55961">
    <property type="entry name" value="Bet v1-like"/>
    <property type="match status" value="1"/>
</dbReference>
<evidence type="ECO:0000256" key="4">
    <source>
        <dbReference type="ARBA" id="ARBA00023002"/>
    </source>
</evidence>
<feature type="compositionally biased region" description="Polar residues" evidence="7">
    <location>
        <begin position="1"/>
        <end position="14"/>
    </location>
</feature>
<evidence type="ECO:0000256" key="3">
    <source>
        <dbReference type="ARBA" id="ARBA00022723"/>
    </source>
</evidence>
<evidence type="ECO:0000259" key="8">
    <source>
        <dbReference type="PROSITE" id="PS51296"/>
    </source>
</evidence>
<evidence type="ECO:0000256" key="2">
    <source>
        <dbReference type="ARBA" id="ARBA00022714"/>
    </source>
</evidence>
<proteinExistence type="predicted"/>
<evidence type="ECO:0000256" key="7">
    <source>
        <dbReference type="SAM" id="MobiDB-lite"/>
    </source>
</evidence>
<dbReference type="SUPFAM" id="SSF50022">
    <property type="entry name" value="ISP domain"/>
    <property type="match status" value="1"/>
</dbReference>
<dbReference type="Proteomes" id="UP001596957">
    <property type="component" value="Unassembled WGS sequence"/>
</dbReference>
<dbReference type="PANTHER" id="PTHR43756">
    <property type="entry name" value="CHOLINE MONOOXYGENASE, CHLOROPLASTIC"/>
    <property type="match status" value="1"/>
</dbReference>
<evidence type="ECO:0000313" key="10">
    <source>
        <dbReference type="Proteomes" id="UP001596957"/>
    </source>
</evidence>
<dbReference type="PANTHER" id="PTHR43756:SF5">
    <property type="entry name" value="CHOLINE MONOOXYGENASE, CHLOROPLASTIC"/>
    <property type="match status" value="1"/>
</dbReference>
<keyword evidence="3" id="KW-0479">Metal-binding</keyword>
<evidence type="ECO:0000313" key="9">
    <source>
        <dbReference type="EMBL" id="MFD0286859.1"/>
    </source>
</evidence>
<keyword evidence="10" id="KW-1185">Reference proteome</keyword>
<dbReference type="CDD" id="cd03469">
    <property type="entry name" value="Rieske_RO_Alpha_N"/>
    <property type="match status" value="1"/>
</dbReference>
<dbReference type="InterPro" id="IPR017941">
    <property type="entry name" value="Rieske_2Fe-2S"/>
</dbReference>
<keyword evidence="4" id="KW-0560">Oxidoreductase</keyword>
<sequence length="464" mass="52771">MSETVDNIQETDSATMEPPAEPLSQPLTIGVEAYLSEEYARAERDKLWAKVWQQVGRVEELAKTGDFLTYEILDDSLIVVRTAPDTVRAYYNVCSHRGRPLVDVPPGAHDARGRRRLFVCGFHGWRYNLEGKCAHVAEREDWPCGLTEENTSLTEVKVDTWGGWIWINLDPECRPLREYLEPAATLLDPFELENMRFRWRCWLVFDCNWKVALEAFMETYHVPGTHPEFMSFGSFLGWAKAQGRHSNIGYDAPKGLDENQAKLRLGSGDDPRVSTAELQNFTWEHANTNTTRTLVDAAQRLVDELPEGTPADQVLKHWLDSARRDDAARGVNWPTVDPVDIGRSGTAWQIFPNFQIGHALNNMLCYSARPYGYDPDKCVFEAAVYELYPPGEEPRTTWEYTPADDPAWRTVLPQDFSNMAAVQKGMKARGFSGPKPNPYRERSIVNLHHNLATYMGTGEPRDLT</sequence>
<dbReference type="EMBL" id="JBHTEC010000001">
    <property type="protein sequence ID" value="MFD0286859.1"/>
    <property type="molecule type" value="Genomic_DNA"/>
</dbReference>
<comment type="cofactor">
    <cofactor evidence="1">
        <name>Fe cation</name>
        <dbReference type="ChEBI" id="CHEBI:24875"/>
    </cofactor>
</comment>